<evidence type="ECO:0000259" key="15">
    <source>
        <dbReference type="PROSITE" id="PS50196"/>
    </source>
</evidence>
<feature type="binding site" evidence="12">
    <location>
        <position position="37"/>
    </location>
    <ligand>
        <name>ATP</name>
        <dbReference type="ChEBI" id="CHEBI:30616"/>
    </ligand>
</feature>
<dbReference type="InterPro" id="IPR011993">
    <property type="entry name" value="PH-like_dom_sf"/>
</dbReference>
<evidence type="ECO:0000259" key="14">
    <source>
        <dbReference type="PROSITE" id="PS50011"/>
    </source>
</evidence>
<dbReference type="GO" id="GO:0007165">
    <property type="term" value="P:signal transduction"/>
    <property type="evidence" value="ECO:0007669"/>
    <property type="project" value="TreeGrafter"/>
</dbReference>
<dbReference type="GO" id="GO:0004672">
    <property type="term" value="F:protein kinase activity"/>
    <property type="evidence" value="ECO:0007669"/>
    <property type="project" value="InterPro"/>
</dbReference>
<sequence length="718" mass="78378">MGSDVRSWVKGSAIGTGAFGVVHLALDESTGRAFAVKSVSLGSSPVAWVQSLEREIQILRSLRSPYVVAYLGDDTSQEPRAGACRNLHLEYMPGGTVAESAAAAKAKGLPLDEIQVRAYARCVVRALRYLHDIAGVVHCDVKGRNVLLGRDRRVAKLADFGAAVRIADASRGGDGRGWVRGTPLWMAPEVARGERPTPASDVWSLGCTVIEMVTGAPPWPDVRTNNAAGAMLRIGYGGETPEFPVRLSDIGQDFLARCFRRDASERWTAEQLLWHPFLAKESVITGPSPRGVLEWANTEFHDDDDGDDDSIKERCTVSSSYDHQAEEMMDCARGRVRELASDRGAFGWCSDGWELIWCSESEEEEIVVEGMCEDRSSSGRAGSGDGNGSAGEPSEGGLCSGMRRPASCSSCRCSLCWRRCYSCNGGLGCQHALGMGKSLAFAKKVRSDEFSLTSLCVLTFFSPKGRGVLLVAHVPPVALSRSFPRHRHSIGSPHLLSMASTDVDRPEEEEAAADAGEEEDTGAHVSPIVRLEEVAVTTGEEDEDSLLDLRAKLYRFDKVGNQWKERGSGNVKLLKHKETGKVRLVMRQAKTLKICANHLVVPSIKMQEHAGSDKSCVWHAMDFSDGELKEEMFAIRFGSVENCKKFREMVEEIAESVDKIEENESKDVSSAASLIEKLTVSENKTEGNTTKEAAHAEDEKKEVHEEKQANTKESYTAS</sequence>
<dbReference type="OrthoDB" id="275301at2759"/>
<feature type="domain" description="RanBD1" evidence="15">
    <location>
        <begin position="524"/>
        <end position="659"/>
    </location>
</feature>
<name>A0A9E7KZC2_9LILI</name>
<evidence type="ECO:0000256" key="3">
    <source>
        <dbReference type="ARBA" id="ARBA00022679"/>
    </source>
</evidence>
<evidence type="ECO:0000256" key="2">
    <source>
        <dbReference type="ARBA" id="ARBA00022448"/>
    </source>
</evidence>
<dbReference type="PROSITE" id="PS50196">
    <property type="entry name" value="RANBD1"/>
    <property type="match status" value="1"/>
</dbReference>
<feature type="compositionally biased region" description="Polar residues" evidence="13">
    <location>
        <begin position="680"/>
        <end position="690"/>
    </location>
</feature>
<dbReference type="SMART" id="SM00220">
    <property type="entry name" value="S_TKc"/>
    <property type="match status" value="1"/>
</dbReference>
<evidence type="ECO:0000256" key="6">
    <source>
        <dbReference type="ARBA" id="ARBA00022816"/>
    </source>
</evidence>
<evidence type="ECO:0000256" key="8">
    <source>
        <dbReference type="ARBA" id="ARBA00022927"/>
    </source>
</evidence>
<keyword evidence="10" id="KW-0906">Nuclear pore complex</keyword>
<keyword evidence="6" id="KW-0509">mRNA transport</keyword>
<dbReference type="FunFam" id="2.30.29.30:FF:000245">
    <property type="entry name" value="Ran-binding protein 1 b"/>
    <property type="match status" value="1"/>
</dbReference>
<dbReference type="InterPro" id="IPR000156">
    <property type="entry name" value="Ran_bind_dom"/>
</dbReference>
<evidence type="ECO:0000256" key="1">
    <source>
        <dbReference type="ARBA" id="ARBA00004567"/>
    </source>
</evidence>
<dbReference type="AlphaFoldDB" id="A0A9E7KZC2"/>
<feature type="region of interest" description="Disordered" evidence="13">
    <location>
        <begin position="492"/>
        <end position="524"/>
    </location>
</feature>
<dbReference type="Gene3D" id="1.10.510.10">
    <property type="entry name" value="Transferase(Phosphotransferase) domain 1"/>
    <property type="match status" value="1"/>
</dbReference>
<protein>
    <submittedName>
        <fullName evidence="16">Protein tyrosine kinase</fullName>
    </submittedName>
</protein>
<keyword evidence="7 12" id="KW-0067">ATP-binding</keyword>
<feature type="compositionally biased region" description="Basic and acidic residues" evidence="13">
    <location>
        <begin position="692"/>
        <end position="710"/>
    </location>
</feature>
<keyword evidence="8" id="KW-0653">Protein transport</keyword>
<evidence type="ECO:0000256" key="9">
    <source>
        <dbReference type="ARBA" id="ARBA00023010"/>
    </source>
</evidence>
<dbReference type="PANTHER" id="PTHR48011:SF7">
    <property type="entry name" value="F10K1.14 PROTEIN"/>
    <property type="match status" value="1"/>
</dbReference>
<keyword evidence="9" id="KW-0811">Translocation</keyword>
<evidence type="ECO:0000313" key="17">
    <source>
        <dbReference type="Proteomes" id="UP001055439"/>
    </source>
</evidence>
<evidence type="ECO:0000256" key="13">
    <source>
        <dbReference type="SAM" id="MobiDB-lite"/>
    </source>
</evidence>
<evidence type="ECO:0000256" key="7">
    <source>
        <dbReference type="ARBA" id="ARBA00022840"/>
    </source>
</evidence>
<dbReference type="Gene3D" id="2.30.29.30">
    <property type="entry name" value="Pleckstrin-homology domain (PH domain)/Phosphotyrosine-binding domain (PTB)"/>
    <property type="match status" value="1"/>
</dbReference>
<organism evidence="16 17">
    <name type="scientific">Musa troglodytarum</name>
    <name type="common">fe'i banana</name>
    <dbReference type="NCBI Taxonomy" id="320322"/>
    <lineage>
        <taxon>Eukaryota</taxon>
        <taxon>Viridiplantae</taxon>
        <taxon>Streptophyta</taxon>
        <taxon>Embryophyta</taxon>
        <taxon>Tracheophyta</taxon>
        <taxon>Spermatophyta</taxon>
        <taxon>Magnoliopsida</taxon>
        <taxon>Liliopsida</taxon>
        <taxon>Zingiberales</taxon>
        <taxon>Musaceae</taxon>
        <taxon>Musa</taxon>
    </lineage>
</organism>
<dbReference type="InterPro" id="IPR045256">
    <property type="entry name" value="RanBP1_RanBD"/>
</dbReference>
<evidence type="ECO:0000256" key="11">
    <source>
        <dbReference type="ARBA" id="ARBA00023242"/>
    </source>
</evidence>
<feature type="domain" description="Protein kinase" evidence="14">
    <location>
        <begin position="8"/>
        <end position="278"/>
    </location>
</feature>
<gene>
    <name evidence="16" type="ORF">MUK42_06394</name>
</gene>
<evidence type="ECO:0000256" key="4">
    <source>
        <dbReference type="ARBA" id="ARBA00022741"/>
    </source>
</evidence>
<dbReference type="Proteomes" id="UP001055439">
    <property type="component" value="Chromosome 8"/>
</dbReference>
<dbReference type="Pfam" id="PF00069">
    <property type="entry name" value="Pkinase"/>
    <property type="match status" value="1"/>
</dbReference>
<dbReference type="EMBL" id="CP097510">
    <property type="protein sequence ID" value="URE38002.1"/>
    <property type="molecule type" value="Genomic_DNA"/>
</dbReference>
<evidence type="ECO:0000313" key="16">
    <source>
        <dbReference type="EMBL" id="URE38002.1"/>
    </source>
</evidence>
<keyword evidence="3" id="KW-0808">Transferase</keyword>
<dbReference type="InterPro" id="IPR000719">
    <property type="entry name" value="Prot_kinase_dom"/>
</dbReference>
<dbReference type="PANTHER" id="PTHR48011">
    <property type="entry name" value="CCR4-NOT TRANSCRIPTIONAL COMPLEX SUBUNIT CAF120-RELATED"/>
    <property type="match status" value="1"/>
</dbReference>
<evidence type="ECO:0000256" key="5">
    <source>
        <dbReference type="ARBA" id="ARBA00022777"/>
    </source>
</evidence>
<dbReference type="SUPFAM" id="SSF56112">
    <property type="entry name" value="Protein kinase-like (PK-like)"/>
    <property type="match status" value="1"/>
</dbReference>
<dbReference type="CDD" id="cd13179">
    <property type="entry name" value="RanBD_RanBP1"/>
    <property type="match status" value="1"/>
</dbReference>
<accession>A0A9E7KZC2</accession>
<dbReference type="GO" id="GO:0006913">
    <property type="term" value="P:nucleocytoplasmic transport"/>
    <property type="evidence" value="ECO:0007669"/>
    <property type="project" value="InterPro"/>
</dbReference>
<dbReference type="Pfam" id="PF00638">
    <property type="entry name" value="Ran_BP1"/>
    <property type="match status" value="1"/>
</dbReference>
<dbReference type="GO" id="GO:0051028">
    <property type="term" value="P:mRNA transport"/>
    <property type="evidence" value="ECO:0007669"/>
    <property type="project" value="UniProtKB-KW"/>
</dbReference>
<dbReference type="InterPro" id="IPR008271">
    <property type="entry name" value="Ser/Thr_kinase_AS"/>
</dbReference>
<keyword evidence="2" id="KW-0813">Transport</keyword>
<comment type="subcellular location">
    <subcellularLocation>
        <location evidence="1">Nucleus</location>
        <location evidence="1">Nuclear pore complex</location>
    </subcellularLocation>
</comment>
<dbReference type="PROSITE" id="PS00107">
    <property type="entry name" value="PROTEIN_KINASE_ATP"/>
    <property type="match status" value="1"/>
</dbReference>
<dbReference type="InterPro" id="IPR052751">
    <property type="entry name" value="Plant_MAPKKK"/>
</dbReference>
<feature type="compositionally biased region" description="Acidic residues" evidence="13">
    <location>
        <begin position="505"/>
        <end position="520"/>
    </location>
</feature>
<keyword evidence="5 16" id="KW-0418">Kinase</keyword>
<dbReference type="GO" id="GO:0005643">
    <property type="term" value="C:nuclear pore"/>
    <property type="evidence" value="ECO:0007669"/>
    <property type="project" value="UniProtKB-SubCell"/>
</dbReference>
<dbReference type="GO" id="GO:0005524">
    <property type="term" value="F:ATP binding"/>
    <property type="evidence" value="ECO:0007669"/>
    <property type="project" value="UniProtKB-UniRule"/>
</dbReference>
<keyword evidence="4 12" id="KW-0547">Nucleotide-binding</keyword>
<keyword evidence="17" id="KW-1185">Reference proteome</keyword>
<dbReference type="SMART" id="SM00160">
    <property type="entry name" value="RanBD"/>
    <property type="match status" value="1"/>
</dbReference>
<dbReference type="GO" id="GO:0015031">
    <property type="term" value="P:protein transport"/>
    <property type="evidence" value="ECO:0007669"/>
    <property type="project" value="UniProtKB-KW"/>
</dbReference>
<dbReference type="PROSITE" id="PS00108">
    <property type="entry name" value="PROTEIN_KINASE_ST"/>
    <property type="match status" value="1"/>
</dbReference>
<feature type="region of interest" description="Disordered" evidence="13">
    <location>
        <begin position="662"/>
        <end position="718"/>
    </location>
</feature>
<dbReference type="InterPro" id="IPR017441">
    <property type="entry name" value="Protein_kinase_ATP_BS"/>
</dbReference>
<keyword evidence="11" id="KW-0539">Nucleus</keyword>
<dbReference type="PROSITE" id="PS50011">
    <property type="entry name" value="PROTEIN_KINASE_DOM"/>
    <property type="match status" value="1"/>
</dbReference>
<dbReference type="SUPFAM" id="SSF50729">
    <property type="entry name" value="PH domain-like"/>
    <property type="match status" value="1"/>
</dbReference>
<proteinExistence type="predicted"/>
<feature type="region of interest" description="Disordered" evidence="13">
    <location>
        <begin position="374"/>
        <end position="398"/>
    </location>
</feature>
<reference evidence="16" key="1">
    <citation type="submission" date="2022-05" db="EMBL/GenBank/DDBJ databases">
        <title>The Musa troglodytarum L. genome provides insights into the mechanism of non-climacteric behaviour and enrichment of carotenoids.</title>
        <authorList>
            <person name="Wang J."/>
        </authorList>
    </citation>
    <scope>NUCLEOTIDE SEQUENCE</scope>
    <source>
        <tissue evidence="16">Leaf</tissue>
    </source>
</reference>
<dbReference type="InterPro" id="IPR011009">
    <property type="entry name" value="Kinase-like_dom_sf"/>
</dbReference>
<evidence type="ECO:0000256" key="12">
    <source>
        <dbReference type="PROSITE-ProRule" id="PRU10141"/>
    </source>
</evidence>
<dbReference type="CDD" id="cd06606">
    <property type="entry name" value="STKc_MAPKKK"/>
    <property type="match status" value="1"/>
</dbReference>
<evidence type="ECO:0000256" key="10">
    <source>
        <dbReference type="ARBA" id="ARBA00023132"/>
    </source>
</evidence>